<dbReference type="EMBL" id="MOPA01000007">
    <property type="protein sequence ID" value="KAK1535347.1"/>
    <property type="molecule type" value="Genomic_DNA"/>
</dbReference>
<sequence>MATLEAMPLMATFAHEFFPCVTLGCTSKPFPTKANLKRHMRAVHGPLVKMRCGKLLRGHSCNIRRHQQRCHACLRKPVGTGKVPSMTKPRRSECLSQHVQQVITARAVDGTPAQNELSGCVTPNEVYLHAPENETRDTSYDDGVNAPLHDPVLDTIYAYPYGFPGGDFTWTGPISTWDEVTNVRMRICPLPLVTVVENKTLIVDVVQTTPQDPGARSIHSDPSS</sequence>
<name>A0ABQ9SFE1_9PEZI</name>
<gene>
    <name evidence="1" type="ORF">CPAR01_08889</name>
</gene>
<keyword evidence="2" id="KW-1185">Reference proteome</keyword>
<dbReference type="GeneID" id="85377055"/>
<accession>A0ABQ9SFE1</accession>
<proteinExistence type="predicted"/>
<evidence type="ECO:0008006" key="3">
    <source>
        <dbReference type="Google" id="ProtNLM"/>
    </source>
</evidence>
<organism evidence="1 2">
    <name type="scientific">Colletotrichum paranaense</name>
    <dbReference type="NCBI Taxonomy" id="1914294"/>
    <lineage>
        <taxon>Eukaryota</taxon>
        <taxon>Fungi</taxon>
        <taxon>Dikarya</taxon>
        <taxon>Ascomycota</taxon>
        <taxon>Pezizomycotina</taxon>
        <taxon>Sordariomycetes</taxon>
        <taxon>Hypocreomycetidae</taxon>
        <taxon>Glomerellales</taxon>
        <taxon>Glomerellaceae</taxon>
        <taxon>Colletotrichum</taxon>
        <taxon>Colletotrichum acutatum species complex</taxon>
    </lineage>
</organism>
<protein>
    <recommendedName>
        <fullName evidence="3">C2H2-type domain-containing protein</fullName>
    </recommendedName>
</protein>
<reference evidence="1 2" key="1">
    <citation type="submission" date="2016-10" db="EMBL/GenBank/DDBJ databases">
        <title>The genome sequence of Colletotrichum fioriniae PJ7.</title>
        <authorList>
            <person name="Baroncelli R."/>
        </authorList>
    </citation>
    <scope>NUCLEOTIDE SEQUENCE [LARGE SCALE GENOMIC DNA]</scope>
    <source>
        <strain evidence="1 2">IMI 384185</strain>
    </source>
</reference>
<comment type="caution">
    <text evidence="1">The sequence shown here is derived from an EMBL/GenBank/DDBJ whole genome shotgun (WGS) entry which is preliminary data.</text>
</comment>
<dbReference type="Proteomes" id="UP001241169">
    <property type="component" value="Unassembled WGS sequence"/>
</dbReference>
<evidence type="ECO:0000313" key="2">
    <source>
        <dbReference type="Proteomes" id="UP001241169"/>
    </source>
</evidence>
<dbReference type="RefSeq" id="XP_060347286.1">
    <property type="nucleotide sequence ID" value="XM_060493156.1"/>
</dbReference>
<evidence type="ECO:0000313" key="1">
    <source>
        <dbReference type="EMBL" id="KAK1535347.1"/>
    </source>
</evidence>